<reference evidence="10 11" key="1">
    <citation type="submission" date="2017-04" db="EMBL/GenBank/DDBJ databases">
        <title>Comparative genome analysis of Subtercola boreus.</title>
        <authorList>
            <person name="Cho Y.-J."/>
            <person name="Cho A."/>
            <person name="Kim O.-S."/>
            <person name="Lee J.-I."/>
        </authorList>
    </citation>
    <scope>NUCLEOTIDE SEQUENCE [LARGE SCALE GENOMIC DNA]</scope>
    <source>
        <strain evidence="10 11">K300</strain>
    </source>
</reference>
<feature type="domain" description="Carbohydrate kinase FGGY C-terminal" evidence="9">
    <location>
        <begin position="315"/>
        <end position="505"/>
    </location>
</feature>
<evidence type="ECO:0000256" key="7">
    <source>
        <dbReference type="SAM" id="MobiDB-lite"/>
    </source>
</evidence>
<dbReference type="CDD" id="cd07771">
    <property type="entry name" value="ASKHA_NBD_FGGY_RhaB-like"/>
    <property type="match status" value="1"/>
</dbReference>
<keyword evidence="2" id="KW-0808">Transferase</keyword>
<evidence type="ECO:0000256" key="5">
    <source>
        <dbReference type="ARBA" id="ARBA00022840"/>
    </source>
</evidence>
<feature type="compositionally biased region" description="Basic and acidic residues" evidence="7">
    <location>
        <begin position="1"/>
        <end position="10"/>
    </location>
</feature>
<name>A0A3E0VG83_9MICO</name>
<protein>
    <recommendedName>
        <fullName evidence="12">Rhamnulokinase</fullName>
    </recommendedName>
</protein>
<evidence type="ECO:0000256" key="4">
    <source>
        <dbReference type="ARBA" id="ARBA00022777"/>
    </source>
</evidence>
<keyword evidence="3" id="KW-0547">Nucleotide-binding</keyword>
<evidence type="ECO:0000256" key="6">
    <source>
        <dbReference type="ARBA" id="ARBA00023308"/>
    </source>
</evidence>
<dbReference type="InterPro" id="IPR018485">
    <property type="entry name" value="FGGY_C"/>
</dbReference>
<evidence type="ECO:0000256" key="1">
    <source>
        <dbReference type="ARBA" id="ARBA00009156"/>
    </source>
</evidence>
<dbReference type="GO" id="GO:0019301">
    <property type="term" value="P:rhamnose catabolic process"/>
    <property type="evidence" value="ECO:0007669"/>
    <property type="project" value="InterPro"/>
</dbReference>
<dbReference type="AlphaFoldDB" id="A0A3E0VG83"/>
<dbReference type="GO" id="GO:0008993">
    <property type="term" value="F:rhamnulokinase activity"/>
    <property type="evidence" value="ECO:0007669"/>
    <property type="project" value="InterPro"/>
</dbReference>
<accession>A0A3E0VG83</accession>
<dbReference type="EMBL" id="NBWZ01000001">
    <property type="protein sequence ID" value="RFA07877.1"/>
    <property type="molecule type" value="Genomic_DNA"/>
</dbReference>
<dbReference type="SUPFAM" id="SSF53067">
    <property type="entry name" value="Actin-like ATPase domain"/>
    <property type="match status" value="2"/>
</dbReference>
<comment type="caution">
    <text evidence="10">The sequence shown here is derived from an EMBL/GenBank/DDBJ whole genome shotgun (WGS) entry which is preliminary data.</text>
</comment>
<dbReference type="GO" id="GO:0005524">
    <property type="term" value="F:ATP binding"/>
    <property type="evidence" value="ECO:0007669"/>
    <property type="project" value="UniProtKB-KW"/>
</dbReference>
<evidence type="ECO:0000259" key="8">
    <source>
        <dbReference type="Pfam" id="PF00370"/>
    </source>
</evidence>
<evidence type="ECO:0000256" key="2">
    <source>
        <dbReference type="ARBA" id="ARBA00022679"/>
    </source>
</evidence>
<keyword evidence="11" id="KW-1185">Reference proteome</keyword>
<feature type="compositionally biased region" description="Basic residues" evidence="7">
    <location>
        <begin position="11"/>
        <end position="54"/>
    </location>
</feature>
<dbReference type="Proteomes" id="UP000256486">
    <property type="component" value="Unassembled WGS sequence"/>
</dbReference>
<dbReference type="Pfam" id="PF00370">
    <property type="entry name" value="FGGY_N"/>
    <property type="match status" value="1"/>
</dbReference>
<evidence type="ECO:0000259" key="9">
    <source>
        <dbReference type="Pfam" id="PF02782"/>
    </source>
</evidence>
<dbReference type="InterPro" id="IPR050406">
    <property type="entry name" value="FGGY_Carb_Kinase"/>
</dbReference>
<comment type="similarity">
    <text evidence="1">Belongs to the FGGY kinase family.</text>
</comment>
<keyword evidence="4" id="KW-0418">Kinase</keyword>
<sequence length="584" mass="63758">MGHPGRDHPAVHRRARHRRVRRRLDRGRLPRHPRRGHGRLARQRRALDRRRHLPRPPGGRRVTGLTVAAVDLGAESGRVAAARFDGSRIDLEIVHRFANTPRETGGWLRWNADALWDDIAEGLGMLGGRESVASVGVDTWGIDYGLYRDGVLLDDPVTYRDAHHVEAFERAVAEFGSDRLYSATGIQLIEITALFGMLADARERPELLQAADLMLMMPDVFHNRLSGSRVTEFSVASTTGLYDLASGGWALGLFDELGLPSHFLPTVVPAGTDVGRIIGDLAVAGLSKTRVILPSAHDTSSAVLSIPNAGADTLFISSGTWSLVGVVLDEPIVTRESRLLNLTNEGGYDGRVRFLRNVMGLWVLQECRRQWQREGVDVSYERLVELADAQAPLVSVIDLNATEFLAPGDMPARIRAYCASRSIVVPATMGEIARAIFDSLALSYRLVLEDIEQLTGVPITSIAVVGGGGLNALLQQATASATGRPVVCWAKEATALGNAAAQLRSLGELDSVEQIWGVAAASTRTRSFQPQPDSRWDDAAHRLRNLERAETARRGLGDSYQELTLHHEAGRTVAPARTTREATQ</sequence>
<evidence type="ECO:0000313" key="11">
    <source>
        <dbReference type="Proteomes" id="UP000256486"/>
    </source>
</evidence>
<evidence type="ECO:0000313" key="10">
    <source>
        <dbReference type="EMBL" id="RFA07877.1"/>
    </source>
</evidence>
<keyword evidence="5" id="KW-0067">ATP-binding</keyword>
<gene>
    <name evidence="10" type="ORF">B7R54_00600</name>
</gene>
<dbReference type="InterPro" id="IPR043129">
    <property type="entry name" value="ATPase_NBD"/>
</dbReference>
<dbReference type="InterPro" id="IPR013449">
    <property type="entry name" value="Rhamnulokinase"/>
</dbReference>
<feature type="domain" description="Carbohydrate kinase FGGY N-terminal" evidence="8">
    <location>
        <begin position="68"/>
        <end position="304"/>
    </location>
</feature>
<dbReference type="PANTHER" id="PTHR43095:SF2">
    <property type="entry name" value="GLUCONOKINASE"/>
    <property type="match status" value="1"/>
</dbReference>
<proteinExistence type="inferred from homology"/>
<dbReference type="Gene3D" id="3.30.420.40">
    <property type="match status" value="2"/>
</dbReference>
<dbReference type="InterPro" id="IPR018484">
    <property type="entry name" value="FGGY_N"/>
</dbReference>
<dbReference type="Pfam" id="PF02782">
    <property type="entry name" value="FGGY_C"/>
    <property type="match status" value="1"/>
</dbReference>
<evidence type="ECO:0008006" key="12">
    <source>
        <dbReference type="Google" id="ProtNLM"/>
    </source>
</evidence>
<organism evidence="10 11">
    <name type="scientific">Subtercola boreus</name>
    <dbReference type="NCBI Taxonomy" id="120213"/>
    <lineage>
        <taxon>Bacteria</taxon>
        <taxon>Bacillati</taxon>
        <taxon>Actinomycetota</taxon>
        <taxon>Actinomycetes</taxon>
        <taxon>Micrococcales</taxon>
        <taxon>Microbacteriaceae</taxon>
        <taxon>Subtercola</taxon>
    </lineage>
</organism>
<dbReference type="PANTHER" id="PTHR43095">
    <property type="entry name" value="SUGAR KINASE"/>
    <property type="match status" value="1"/>
</dbReference>
<keyword evidence="6" id="KW-0684">Rhamnose metabolism</keyword>
<feature type="region of interest" description="Disordered" evidence="7">
    <location>
        <begin position="1"/>
        <end position="61"/>
    </location>
</feature>
<evidence type="ECO:0000256" key="3">
    <source>
        <dbReference type="ARBA" id="ARBA00022741"/>
    </source>
</evidence>